<dbReference type="Pfam" id="PF00672">
    <property type="entry name" value="HAMP"/>
    <property type="match status" value="1"/>
</dbReference>
<dbReference type="CDD" id="cd00075">
    <property type="entry name" value="HATPase"/>
    <property type="match status" value="1"/>
</dbReference>
<dbReference type="InterPro" id="IPR004358">
    <property type="entry name" value="Sig_transdc_His_kin-like_C"/>
</dbReference>
<evidence type="ECO:0000259" key="11">
    <source>
        <dbReference type="PROSITE" id="PS50109"/>
    </source>
</evidence>
<dbReference type="PRINTS" id="PR00344">
    <property type="entry name" value="BCTRLSENSOR"/>
</dbReference>
<dbReference type="Gene3D" id="3.30.565.10">
    <property type="entry name" value="Histidine kinase-like ATPase, C-terminal domain"/>
    <property type="match status" value="1"/>
</dbReference>
<keyword evidence="8" id="KW-1133">Transmembrane helix</keyword>
<dbReference type="SMART" id="SM00304">
    <property type="entry name" value="HAMP"/>
    <property type="match status" value="1"/>
</dbReference>
<dbReference type="PROSITE" id="PS50109">
    <property type="entry name" value="HIS_KIN"/>
    <property type="match status" value="1"/>
</dbReference>
<evidence type="ECO:0000256" key="9">
    <source>
        <dbReference type="ARBA" id="ARBA00023012"/>
    </source>
</evidence>
<dbReference type="Gene3D" id="6.10.340.10">
    <property type="match status" value="1"/>
</dbReference>
<evidence type="ECO:0000256" key="6">
    <source>
        <dbReference type="ARBA" id="ARBA00022692"/>
    </source>
</evidence>
<accession>A0ABV1WQ79</accession>
<dbReference type="Pfam" id="PF02518">
    <property type="entry name" value="HATPase_c"/>
    <property type="match status" value="1"/>
</dbReference>
<keyword evidence="9" id="KW-0902">Two-component regulatory system</keyword>
<evidence type="ECO:0000256" key="4">
    <source>
        <dbReference type="ARBA" id="ARBA00022553"/>
    </source>
</evidence>
<comment type="caution">
    <text evidence="13">The sequence shown here is derived from an EMBL/GenBank/DDBJ whole genome shotgun (WGS) entry which is preliminary data.</text>
</comment>
<feature type="domain" description="HAMP" evidence="12">
    <location>
        <begin position="219"/>
        <end position="273"/>
    </location>
</feature>
<evidence type="ECO:0000313" key="13">
    <source>
        <dbReference type="EMBL" id="MER7179000.1"/>
    </source>
</evidence>
<keyword evidence="10" id="KW-0472">Membrane</keyword>
<dbReference type="EMBL" id="JBEPEK010000026">
    <property type="protein sequence ID" value="MER7179000.1"/>
    <property type="molecule type" value="Genomic_DNA"/>
</dbReference>
<dbReference type="Pfam" id="PF00512">
    <property type="entry name" value="HisKA"/>
    <property type="match status" value="1"/>
</dbReference>
<comment type="catalytic activity">
    <reaction evidence="1">
        <text>ATP + protein L-histidine = ADP + protein N-phospho-L-histidine.</text>
        <dbReference type="EC" id="2.7.13.3"/>
    </reaction>
</comment>
<keyword evidence="7 13" id="KW-0418">Kinase</keyword>
<dbReference type="InterPro" id="IPR036890">
    <property type="entry name" value="HATPase_C_sf"/>
</dbReference>
<keyword evidence="6" id="KW-0812">Transmembrane</keyword>
<dbReference type="SUPFAM" id="SSF47384">
    <property type="entry name" value="Homodimeric domain of signal transducing histidine kinase"/>
    <property type="match status" value="1"/>
</dbReference>
<dbReference type="SUPFAM" id="SSF158472">
    <property type="entry name" value="HAMP domain-like"/>
    <property type="match status" value="1"/>
</dbReference>
<dbReference type="CDD" id="cd00082">
    <property type="entry name" value="HisKA"/>
    <property type="match status" value="1"/>
</dbReference>
<dbReference type="InterPro" id="IPR003660">
    <property type="entry name" value="HAMP_dom"/>
</dbReference>
<dbReference type="SMART" id="SM00387">
    <property type="entry name" value="HATPase_c"/>
    <property type="match status" value="1"/>
</dbReference>
<dbReference type="EC" id="2.7.13.3" evidence="3"/>
<dbReference type="InterPro" id="IPR003594">
    <property type="entry name" value="HATPase_dom"/>
</dbReference>
<dbReference type="Gene3D" id="1.10.287.130">
    <property type="match status" value="1"/>
</dbReference>
<protein>
    <recommendedName>
        <fullName evidence="3">histidine kinase</fullName>
        <ecNumber evidence="3">2.7.13.3</ecNumber>
    </recommendedName>
</protein>
<dbReference type="Proteomes" id="UP001474181">
    <property type="component" value="Unassembled WGS sequence"/>
</dbReference>
<keyword evidence="5" id="KW-0808">Transferase</keyword>
<evidence type="ECO:0000259" key="12">
    <source>
        <dbReference type="PROSITE" id="PS50885"/>
    </source>
</evidence>
<name>A0ABV1WQ79_9ACTN</name>
<dbReference type="InterPro" id="IPR050428">
    <property type="entry name" value="TCS_sensor_his_kinase"/>
</dbReference>
<dbReference type="GO" id="GO:0016301">
    <property type="term" value="F:kinase activity"/>
    <property type="evidence" value="ECO:0007669"/>
    <property type="project" value="UniProtKB-KW"/>
</dbReference>
<dbReference type="InterPro" id="IPR036097">
    <property type="entry name" value="HisK_dim/P_sf"/>
</dbReference>
<dbReference type="SMART" id="SM00388">
    <property type="entry name" value="HisKA"/>
    <property type="match status" value="1"/>
</dbReference>
<evidence type="ECO:0000256" key="2">
    <source>
        <dbReference type="ARBA" id="ARBA00004236"/>
    </source>
</evidence>
<proteinExistence type="predicted"/>
<sequence length="541" mass="57078">MTRPPRVLALWARGSLRSRVLLLCVVLLAAGFTAFALVTGNALRGYMENRVDAQLRAAAQVFAVLPPTVAENGADRKPPAYLADFNTDILGNPVITYVTAAGTVESSIDSFAGAKRTNSAHGPALTRLDAGAVAAHGGHPFTVDSTKGDTRWRLIAVPRVTRAALPGTTVTSPVASGSVVVAMPMDQVDGTVGRMWQNYRTTGLALLAVLAVAGWFAVRSGLRPLSRVEQTAAEIAGGDLSRRVPELAGPRTELGRLAAALNSMLGQLETAFAARAESETRMSRFVADASHELRTPLAGIKGLTDLHRMGALPAREDVDATMDRIARESERLTRLVEDMLQLARLDEHALRTTGSPTGSHAPGIPPDLDLTPADLRTLAADALHDVRALDPARTVTLTGPADDGPPAPAPALADEARLRQVVTNLVGNAVTHTPPGTPLRIGVGTVDDHAVLEIADQGPGLTPEQSSRIFERFYRADTSRNRATGGSGLGLSIVHSLITAHGGHIEVESAPGEGSTFRILLSRLTDQPTPTTPPEPAVRRQ</sequence>
<evidence type="ECO:0000256" key="10">
    <source>
        <dbReference type="ARBA" id="ARBA00023136"/>
    </source>
</evidence>
<dbReference type="CDD" id="cd06225">
    <property type="entry name" value="HAMP"/>
    <property type="match status" value="1"/>
</dbReference>
<keyword evidence="14" id="KW-1185">Reference proteome</keyword>
<dbReference type="InterPro" id="IPR005467">
    <property type="entry name" value="His_kinase_dom"/>
</dbReference>
<comment type="subcellular location">
    <subcellularLocation>
        <location evidence="2">Cell membrane</location>
    </subcellularLocation>
</comment>
<organism evidence="13 14">
    <name type="scientific">Streptomyces hyaluromycini</name>
    <dbReference type="NCBI Taxonomy" id="1377993"/>
    <lineage>
        <taxon>Bacteria</taxon>
        <taxon>Bacillati</taxon>
        <taxon>Actinomycetota</taxon>
        <taxon>Actinomycetes</taxon>
        <taxon>Kitasatosporales</taxon>
        <taxon>Streptomycetaceae</taxon>
        <taxon>Streptomyces</taxon>
    </lineage>
</organism>
<dbReference type="SUPFAM" id="SSF55874">
    <property type="entry name" value="ATPase domain of HSP90 chaperone/DNA topoisomerase II/histidine kinase"/>
    <property type="match status" value="1"/>
</dbReference>
<dbReference type="PROSITE" id="PS50885">
    <property type="entry name" value="HAMP"/>
    <property type="match status" value="1"/>
</dbReference>
<keyword evidence="4" id="KW-0597">Phosphoprotein</keyword>
<evidence type="ECO:0000256" key="8">
    <source>
        <dbReference type="ARBA" id="ARBA00022989"/>
    </source>
</evidence>
<evidence type="ECO:0000256" key="7">
    <source>
        <dbReference type="ARBA" id="ARBA00022777"/>
    </source>
</evidence>
<evidence type="ECO:0000256" key="5">
    <source>
        <dbReference type="ARBA" id="ARBA00022679"/>
    </source>
</evidence>
<evidence type="ECO:0000256" key="3">
    <source>
        <dbReference type="ARBA" id="ARBA00012438"/>
    </source>
</evidence>
<gene>
    <name evidence="13" type="ORF">ABT404_05875</name>
</gene>
<dbReference type="PANTHER" id="PTHR45436:SF5">
    <property type="entry name" value="SENSOR HISTIDINE KINASE TRCS"/>
    <property type="match status" value="1"/>
</dbReference>
<feature type="domain" description="Histidine kinase" evidence="11">
    <location>
        <begin position="288"/>
        <end position="525"/>
    </location>
</feature>
<dbReference type="InterPro" id="IPR003661">
    <property type="entry name" value="HisK_dim/P_dom"/>
</dbReference>
<evidence type="ECO:0000313" key="14">
    <source>
        <dbReference type="Proteomes" id="UP001474181"/>
    </source>
</evidence>
<evidence type="ECO:0000256" key="1">
    <source>
        <dbReference type="ARBA" id="ARBA00000085"/>
    </source>
</evidence>
<reference evidence="13 14" key="1">
    <citation type="submission" date="2024-06" db="EMBL/GenBank/DDBJ databases">
        <title>The Natural Products Discovery Center: Release of the First 8490 Sequenced Strains for Exploring Actinobacteria Biosynthetic Diversity.</title>
        <authorList>
            <person name="Kalkreuter E."/>
            <person name="Kautsar S.A."/>
            <person name="Yang D."/>
            <person name="Bader C.D."/>
            <person name="Teijaro C.N."/>
            <person name="Fluegel L."/>
            <person name="Davis C.M."/>
            <person name="Simpson J.R."/>
            <person name="Lauterbach L."/>
            <person name="Steele A.D."/>
            <person name="Gui C."/>
            <person name="Meng S."/>
            <person name="Li G."/>
            <person name="Viehrig K."/>
            <person name="Ye F."/>
            <person name="Su P."/>
            <person name="Kiefer A.F."/>
            <person name="Nichols A."/>
            <person name="Cepeda A.J."/>
            <person name="Yan W."/>
            <person name="Fan B."/>
            <person name="Jiang Y."/>
            <person name="Adhikari A."/>
            <person name="Zheng C.-J."/>
            <person name="Schuster L."/>
            <person name="Cowan T.M."/>
            <person name="Smanski M.J."/>
            <person name="Chevrette M.G."/>
            <person name="De Carvalho L.P.S."/>
            <person name="Shen B."/>
        </authorList>
    </citation>
    <scope>NUCLEOTIDE SEQUENCE [LARGE SCALE GENOMIC DNA]</scope>
    <source>
        <strain evidence="13 14">NPDC000234</strain>
    </source>
</reference>
<dbReference type="PANTHER" id="PTHR45436">
    <property type="entry name" value="SENSOR HISTIDINE KINASE YKOH"/>
    <property type="match status" value="1"/>
</dbReference>
<dbReference type="RefSeq" id="WP_350777823.1">
    <property type="nucleotide sequence ID" value="NZ_JBEPEK010000026.1"/>
</dbReference>